<dbReference type="EMBL" id="JBIAQY010000001">
    <property type="protein sequence ID" value="MFF3566927.1"/>
    <property type="molecule type" value="Genomic_DNA"/>
</dbReference>
<feature type="compositionally biased region" description="Basic residues" evidence="1">
    <location>
        <begin position="74"/>
        <end position="84"/>
    </location>
</feature>
<gene>
    <name evidence="2" type="ORF">ACFYXQ_04005</name>
</gene>
<sequence>MSTPKPTLMWEAAANPGRYAQLLAWVRATAAAELGDSTDIRLYSSPDDRVVLIATSKNHVRPRIRSEPTGLTRRPPHQWMFHRH</sequence>
<feature type="region of interest" description="Disordered" evidence="1">
    <location>
        <begin position="63"/>
        <end position="84"/>
    </location>
</feature>
<comment type="caution">
    <text evidence="2">The sequence shown here is derived from an EMBL/GenBank/DDBJ whole genome shotgun (WGS) entry which is preliminary data.</text>
</comment>
<evidence type="ECO:0000256" key="1">
    <source>
        <dbReference type="SAM" id="MobiDB-lite"/>
    </source>
</evidence>
<organism evidence="2 3">
    <name type="scientific">Nocardia jiangxiensis</name>
    <dbReference type="NCBI Taxonomy" id="282685"/>
    <lineage>
        <taxon>Bacteria</taxon>
        <taxon>Bacillati</taxon>
        <taxon>Actinomycetota</taxon>
        <taxon>Actinomycetes</taxon>
        <taxon>Mycobacteriales</taxon>
        <taxon>Nocardiaceae</taxon>
        <taxon>Nocardia</taxon>
    </lineage>
</organism>
<evidence type="ECO:0000313" key="2">
    <source>
        <dbReference type="EMBL" id="MFF3566927.1"/>
    </source>
</evidence>
<evidence type="ECO:0000313" key="3">
    <source>
        <dbReference type="Proteomes" id="UP001601992"/>
    </source>
</evidence>
<name>A0ABW6RSE4_9NOCA</name>
<dbReference type="RefSeq" id="WP_040830002.1">
    <property type="nucleotide sequence ID" value="NZ_JBIAQY010000001.1"/>
</dbReference>
<dbReference type="Proteomes" id="UP001601992">
    <property type="component" value="Unassembled WGS sequence"/>
</dbReference>
<keyword evidence="3" id="KW-1185">Reference proteome</keyword>
<reference evidence="2 3" key="1">
    <citation type="submission" date="2024-10" db="EMBL/GenBank/DDBJ databases">
        <title>The Natural Products Discovery Center: Release of the First 8490 Sequenced Strains for Exploring Actinobacteria Biosynthetic Diversity.</title>
        <authorList>
            <person name="Kalkreuter E."/>
            <person name="Kautsar S.A."/>
            <person name="Yang D."/>
            <person name="Bader C.D."/>
            <person name="Teijaro C.N."/>
            <person name="Fluegel L."/>
            <person name="Davis C.M."/>
            <person name="Simpson J.R."/>
            <person name="Lauterbach L."/>
            <person name="Steele A.D."/>
            <person name="Gui C."/>
            <person name="Meng S."/>
            <person name="Li G."/>
            <person name="Viehrig K."/>
            <person name="Ye F."/>
            <person name="Su P."/>
            <person name="Kiefer A.F."/>
            <person name="Nichols A."/>
            <person name="Cepeda A.J."/>
            <person name="Yan W."/>
            <person name="Fan B."/>
            <person name="Jiang Y."/>
            <person name="Adhikari A."/>
            <person name="Zheng C.-J."/>
            <person name="Schuster L."/>
            <person name="Cowan T.M."/>
            <person name="Smanski M.J."/>
            <person name="Chevrette M.G."/>
            <person name="De Carvalho L.P.S."/>
            <person name="Shen B."/>
        </authorList>
    </citation>
    <scope>NUCLEOTIDE SEQUENCE [LARGE SCALE GENOMIC DNA]</scope>
    <source>
        <strain evidence="2 3">NPDC002593</strain>
    </source>
</reference>
<protein>
    <submittedName>
        <fullName evidence="2">Uncharacterized protein</fullName>
    </submittedName>
</protein>
<proteinExistence type="predicted"/>
<accession>A0ABW6RSE4</accession>